<feature type="domain" description="Solute-binding protein family 3/N-terminal" evidence="2">
    <location>
        <begin position="31"/>
        <end position="240"/>
    </location>
</feature>
<evidence type="ECO:0000313" key="4">
    <source>
        <dbReference type="Proteomes" id="UP000228593"/>
    </source>
</evidence>
<feature type="chain" id="PRO_5013876676" evidence="1">
    <location>
        <begin position="22"/>
        <end position="251"/>
    </location>
</feature>
<dbReference type="PANTHER" id="PTHR38834">
    <property type="entry name" value="PERIPLASMIC SUBSTRATE BINDING PROTEIN FAMILY 3"/>
    <property type="match status" value="1"/>
</dbReference>
<dbReference type="EMBL" id="PDOB01000001">
    <property type="protein sequence ID" value="PIL41664.1"/>
    <property type="molecule type" value="Genomic_DNA"/>
</dbReference>
<sequence length="251" mass="28132">MILNKASVAALLAAFCAWACASETPRLRLMTESSPPLSMLENGQVIGSGTDKVVEIMARTGTAYAIDLLPWRRAYALAQQEPNACLYSTTRTPEREPLFKWVGPTDDAEWVLLGRADRNYSLHTLEDARALRIGTYNGDVRDEYLRARGFRVDSAPNDMINSRKLLLGRIDVWASALRRDSSLPTRNGWGKKIVPVLSFKRVGVFLACNLAVPTELIDKMNAAVDAMRRDGTVKRIDRKYEKWVDDKQTGQ</sequence>
<evidence type="ECO:0000259" key="2">
    <source>
        <dbReference type="Pfam" id="PF00497"/>
    </source>
</evidence>
<dbReference type="Gene3D" id="3.40.190.10">
    <property type="entry name" value="Periplasmic binding protein-like II"/>
    <property type="match status" value="2"/>
</dbReference>
<dbReference type="RefSeq" id="WP_099914150.1">
    <property type="nucleotide sequence ID" value="NZ_BMHS01000001.1"/>
</dbReference>
<gene>
    <name evidence="3" type="ORF">CR103_01070</name>
</gene>
<dbReference type="AlphaFoldDB" id="A0A2G8T6M4"/>
<organism evidence="3 4">
    <name type="scientific">Massilia psychrophila</name>
    <dbReference type="NCBI Taxonomy" id="1603353"/>
    <lineage>
        <taxon>Bacteria</taxon>
        <taxon>Pseudomonadati</taxon>
        <taxon>Pseudomonadota</taxon>
        <taxon>Betaproteobacteria</taxon>
        <taxon>Burkholderiales</taxon>
        <taxon>Oxalobacteraceae</taxon>
        <taxon>Telluria group</taxon>
        <taxon>Massilia</taxon>
    </lineage>
</organism>
<dbReference type="SUPFAM" id="SSF53850">
    <property type="entry name" value="Periplasmic binding protein-like II"/>
    <property type="match status" value="1"/>
</dbReference>
<dbReference type="Pfam" id="PF00497">
    <property type="entry name" value="SBP_bac_3"/>
    <property type="match status" value="1"/>
</dbReference>
<dbReference type="InterPro" id="IPR001638">
    <property type="entry name" value="Solute-binding_3/MltF_N"/>
</dbReference>
<dbReference type="Proteomes" id="UP000228593">
    <property type="component" value="Unassembled WGS sequence"/>
</dbReference>
<name>A0A2G8T6M4_9BURK</name>
<feature type="signal peptide" evidence="1">
    <location>
        <begin position="1"/>
        <end position="21"/>
    </location>
</feature>
<evidence type="ECO:0000313" key="3">
    <source>
        <dbReference type="EMBL" id="PIL41664.1"/>
    </source>
</evidence>
<dbReference type="OrthoDB" id="8594082at2"/>
<protein>
    <submittedName>
        <fullName evidence="3">ABC transporter substrate-binding protein</fullName>
    </submittedName>
</protein>
<proteinExistence type="predicted"/>
<keyword evidence="1" id="KW-0732">Signal</keyword>
<dbReference type="PANTHER" id="PTHR38834:SF3">
    <property type="entry name" value="SOLUTE-BINDING PROTEIN FAMILY 3_N-TERMINAL DOMAIN-CONTAINING PROTEIN"/>
    <property type="match status" value="1"/>
</dbReference>
<keyword evidence="4" id="KW-1185">Reference proteome</keyword>
<accession>A0A2G8T6M4</accession>
<evidence type="ECO:0000256" key="1">
    <source>
        <dbReference type="SAM" id="SignalP"/>
    </source>
</evidence>
<comment type="caution">
    <text evidence="3">The sequence shown here is derived from an EMBL/GenBank/DDBJ whole genome shotgun (WGS) entry which is preliminary data.</text>
</comment>
<reference evidence="3 4" key="1">
    <citation type="submission" date="2017-10" db="EMBL/GenBank/DDBJ databases">
        <title>Massilia psychrophilum sp. nov., a novel purple-pigmented bacterium isolated from Tianshan glacier, Xinjiang Municipality, China.</title>
        <authorList>
            <person name="Wang H."/>
        </authorList>
    </citation>
    <scope>NUCLEOTIDE SEQUENCE [LARGE SCALE GENOMIC DNA]</scope>
    <source>
        <strain evidence="3 4">JCM 30813</strain>
    </source>
</reference>